<sequence length="287" mass="32805">STYSYRGEKQTKIILAVEQVKDRHYTLVLWGAVAACCPQLQRKKDHIWQFKYLFARHNPVSGELELHTTPWSSFECLFDDDKRAVEFKEKFDRGVKSLMSVTGLPAHLEEKRSGVIQVRAHISELKFAAASSPCGQLVFNARTSLQHIFDSLSRITYPGCAKCGLELQMDDNKIYKQCLSCVPLNKVKMFYRPALMTVEDGGYDIPVRVVPELMEKMFLGIPADWLNKTIEPFLDTTYGMIVADLCHSLVTDSKASYLLEMRSQFVLDENSYPLEKNFHLLGLHIDL</sequence>
<dbReference type="GeneID" id="107115779"/>
<dbReference type="RefSeq" id="XP_015273030.1">
    <property type="nucleotide sequence ID" value="XM_015417544.1"/>
</dbReference>
<dbReference type="Pfam" id="PF22779">
    <property type="entry name" value="OB_SHLD2_2nd"/>
    <property type="match status" value="1"/>
</dbReference>
<dbReference type="Proteomes" id="UP000694871">
    <property type="component" value="Unplaced"/>
</dbReference>
<gene>
    <name evidence="4" type="primary">LOC107115779</name>
</gene>
<accession>A0ABM1KH43</accession>
<name>A0ABM1KH43_GEKJA</name>
<dbReference type="InterPro" id="IPR031589">
    <property type="entry name" value="SHLD2_C"/>
</dbReference>
<evidence type="ECO:0000259" key="2">
    <source>
        <dbReference type="Pfam" id="PF22779"/>
    </source>
</evidence>
<dbReference type="Pfam" id="PF15793">
    <property type="entry name" value="SHLD2_C"/>
    <property type="match status" value="1"/>
</dbReference>
<evidence type="ECO:0000313" key="3">
    <source>
        <dbReference type="Proteomes" id="UP000694871"/>
    </source>
</evidence>
<reference evidence="4" key="1">
    <citation type="submission" date="2025-08" db="UniProtKB">
        <authorList>
            <consortium name="RefSeq"/>
        </authorList>
    </citation>
    <scope>IDENTIFICATION</scope>
</reference>
<proteinExistence type="predicted"/>
<organism evidence="3 4">
    <name type="scientific">Gekko japonicus</name>
    <name type="common">Schlegel's Japanese gecko</name>
    <dbReference type="NCBI Taxonomy" id="146911"/>
    <lineage>
        <taxon>Eukaryota</taxon>
        <taxon>Metazoa</taxon>
        <taxon>Chordata</taxon>
        <taxon>Craniata</taxon>
        <taxon>Vertebrata</taxon>
        <taxon>Euteleostomi</taxon>
        <taxon>Lepidosauria</taxon>
        <taxon>Squamata</taxon>
        <taxon>Bifurcata</taxon>
        <taxon>Gekkota</taxon>
        <taxon>Gekkonidae</taxon>
        <taxon>Gekkoninae</taxon>
        <taxon>Gekko</taxon>
    </lineage>
</organism>
<evidence type="ECO:0000313" key="4">
    <source>
        <dbReference type="RefSeq" id="XP_015273030.1"/>
    </source>
</evidence>
<evidence type="ECO:0000259" key="1">
    <source>
        <dbReference type="Pfam" id="PF15793"/>
    </source>
</evidence>
<feature type="non-terminal residue" evidence="4">
    <location>
        <position position="1"/>
    </location>
</feature>
<dbReference type="PANTHER" id="PTHR14495:SF2">
    <property type="entry name" value="SHIELDIN COMPLEX SUBUNIT 2"/>
    <property type="match status" value="1"/>
</dbReference>
<protein>
    <submittedName>
        <fullName evidence="4">Protein FAM35A-like</fullName>
    </submittedName>
</protein>
<feature type="domain" description="Shieldin complex subunit 2 second OB fold" evidence="2">
    <location>
        <begin position="1"/>
        <end position="62"/>
    </location>
</feature>
<dbReference type="InterPro" id="IPR029715">
    <property type="entry name" value="FAM35A"/>
</dbReference>
<feature type="domain" description="Shieldin complex subunit 2 C-terminal" evidence="1">
    <location>
        <begin position="119"/>
        <end position="284"/>
    </location>
</feature>
<dbReference type="InterPro" id="IPR053944">
    <property type="entry name" value="SHLD2_OB2"/>
</dbReference>
<dbReference type="PANTHER" id="PTHR14495">
    <property type="entry name" value="SHIELDIN COMPLEX SUBUNIT 2"/>
    <property type="match status" value="1"/>
</dbReference>
<keyword evidence="3" id="KW-1185">Reference proteome</keyword>